<evidence type="ECO:0000256" key="4">
    <source>
        <dbReference type="ARBA" id="ARBA00008310"/>
    </source>
</evidence>
<dbReference type="AlphaFoldDB" id="A0A096AMJ7"/>
<evidence type="ECO:0000313" key="13">
    <source>
        <dbReference type="EMBL" id="KGF47896.1"/>
    </source>
</evidence>
<keyword evidence="14" id="KW-1185">Reference proteome</keyword>
<dbReference type="PANTHER" id="PTHR42923:SF3">
    <property type="entry name" value="PROTOPORPHYRINOGEN OXIDASE"/>
    <property type="match status" value="1"/>
</dbReference>
<comment type="subcellular location">
    <subcellularLocation>
        <location evidence="11">Cytoplasm</location>
    </subcellularLocation>
</comment>
<organism evidence="13 14">
    <name type="scientific">Veillonella montpellierensis DNF00314</name>
    <dbReference type="NCBI Taxonomy" id="1401067"/>
    <lineage>
        <taxon>Bacteria</taxon>
        <taxon>Bacillati</taxon>
        <taxon>Bacillota</taxon>
        <taxon>Negativicutes</taxon>
        <taxon>Veillonellales</taxon>
        <taxon>Veillonellaceae</taxon>
        <taxon>Veillonella</taxon>
    </lineage>
</organism>
<name>A0A096AMJ7_9FIRM</name>
<keyword evidence="11" id="KW-0963">Cytoplasm</keyword>
<evidence type="ECO:0000256" key="5">
    <source>
        <dbReference type="ARBA" id="ARBA00012402"/>
    </source>
</evidence>
<keyword evidence="7 11" id="KW-0285">Flavoprotein</keyword>
<comment type="caution">
    <text evidence="13">The sequence shown here is derived from an EMBL/GenBank/DDBJ whole genome shotgun (WGS) entry which is preliminary data.</text>
</comment>
<dbReference type="PANTHER" id="PTHR42923">
    <property type="entry name" value="PROTOPORPHYRINOGEN OXIDASE"/>
    <property type="match status" value="1"/>
</dbReference>
<evidence type="ECO:0000256" key="1">
    <source>
        <dbReference type="ARBA" id="ARBA00001755"/>
    </source>
</evidence>
<evidence type="ECO:0000256" key="7">
    <source>
        <dbReference type="ARBA" id="ARBA00022630"/>
    </source>
</evidence>
<dbReference type="NCBIfam" id="TIGR00562">
    <property type="entry name" value="proto_IX_ox"/>
    <property type="match status" value="1"/>
</dbReference>
<dbReference type="eggNOG" id="COG1232">
    <property type="taxonomic scope" value="Bacteria"/>
</dbReference>
<evidence type="ECO:0000256" key="9">
    <source>
        <dbReference type="ARBA" id="ARBA00023002"/>
    </source>
</evidence>
<comment type="pathway">
    <text evidence="3 11">Porphyrin-containing compound metabolism; protoheme biosynthesis.</text>
</comment>
<dbReference type="SUPFAM" id="SSF54373">
    <property type="entry name" value="FAD-linked reductases, C-terminal domain"/>
    <property type="match status" value="1"/>
</dbReference>
<keyword evidence="8 11" id="KW-0274">FAD</keyword>
<comment type="cofactor">
    <cofactor evidence="2 11">
        <name>FAD</name>
        <dbReference type="ChEBI" id="CHEBI:57692"/>
    </cofactor>
</comment>
<dbReference type="UniPathway" id="UPA00252"/>
<evidence type="ECO:0000313" key="14">
    <source>
        <dbReference type="Proteomes" id="UP000029628"/>
    </source>
</evidence>
<protein>
    <recommendedName>
        <fullName evidence="6 11">Coproporphyrinogen III oxidase</fullName>
        <ecNumber evidence="5 11">1.3.3.15</ecNumber>
    </recommendedName>
</protein>
<dbReference type="GO" id="GO:0004729">
    <property type="term" value="F:oxygen-dependent protoporphyrinogen oxidase activity"/>
    <property type="evidence" value="ECO:0007669"/>
    <property type="project" value="UniProtKB-UniRule"/>
</dbReference>
<dbReference type="Gene3D" id="1.10.3110.10">
    <property type="entry name" value="protoporphyrinogen ix oxidase, domain 3"/>
    <property type="match status" value="1"/>
</dbReference>
<dbReference type="InterPro" id="IPR050464">
    <property type="entry name" value="Zeta_carotene_desat/Oxidored"/>
</dbReference>
<reference evidence="13 14" key="1">
    <citation type="submission" date="2014-07" db="EMBL/GenBank/DDBJ databases">
        <authorList>
            <person name="McCorrison J."/>
            <person name="Sanka R."/>
            <person name="Torralba M."/>
            <person name="Gillis M."/>
            <person name="Haft D.H."/>
            <person name="Methe B."/>
            <person name="Sutton G."/>
            <person name="Nelson K.E."/>
        </authorList>
    </citation>
    <scope>NUCLEOTIDE SEQUENCE [LARGE SCALE GENOMIC DNA]</scope>
    <source>
        <strain evidence="13 14">DNF00314</strain>
    </source>
</reference>
<comment type="catalytic activity">
    <reaction evidence="1">
        <text>coproporphyrinogen III + 3 O2 = coproporphyrin III + 3 H2O2</text>
        <dbReference type="Rhea" id="RHEA:43436"/>
        <dbReference type="ChEBI" id="CHEBI:15379"/>
        <dbReference type="ChEBI" id="CHEBI:16240"/>
        <dbReference type="ChEBI" id="CHEBI:57309"/>
        <dbReference type="ChEBI" id="CHEBI:131725"/>
        <dbReference type="EC" id="1.3.3.15"/>
    </reaction>
    <physiologicalReaction direction="left-to-right" evidence="1">
        <dbReference type="Rhea" id="RHEA:43437"/>
    </physiologicalReaction>
</comment>
<dbReference type="InterPro" id="IPR004572">
    <property type="entry name" value="Protoporphyrinogen_oxidase"/>
</dbReference>
<keyword evidence="9 11" id="KW-0560">Oxidoreductase</keyword>
<dbReference type="GO" id="GO:0006783">
    <property type="term" value="P:heme biosynthetic process"/>
    <property type="evidence" value="ECO:0007669"/>
    <property type="project" value="UniProtKB-UniRule"/>
</dbReference>
<accession>A0A096AMJ7</accession>
<dbReference type="Proteomes" id="UP000029628">
    <property type="component" value="Unassembled WGS sequence"/>
</dbReference>
<evidence type="ECO:0000256" key="11">
    <source>
        <dbReference type="RuleBase" id="RU364052"/>
    </source>
</evidence>
<evidence type="ECO:0000256" key="3">
    <source>
        <dbReference type="ARBA" id="ARBA00004744"/>
    </source>
</evidence>
<evidence type="ECO:0000256" key="6">
    <source>
        <dbReference type="ARBA" id="ARBA00019046"/>
    </source>
</evidence>
<dbReference type="EMBL" id="JRNT01000006">
    <property type="protein sequence ID" value="KGF47896.1"/>
    <property type="molecule type" value="Genomic_DNA"/>
</dbReference>
<dbReference type="SUPFAM" id="SSF51905">
    <property type="entry name" value="FAD/NAD(P)-binding domain"/>
    <property type="match status" value="1"/>
</dbReference>
<gene>
    <name evidence="13" type="ORF">HMPREF0872_02055</name>
</gene>
<dbReference type="EC" id="1.3.3.15" evidence="5 11"/>
<dbReference type="Gene3D" id="3.90.660.20">
    <property type="entry name" value="Protoporphyrinogen oxidase, mitochondrial, domain 2"/>
    <property type="match status" value="1"/>
</dbReference>
<feature type="domain" description="Amine oxidase" evidence="12">
    <location>
        <begin position="11"/>
        <end position="481"/>
    </location>
</feature>
<dbReference type="RefSeq" id="WP_038113392.1">
    <property type="nucleotide sequence ID" value="NZ_JRNT01000006.1"/>
</dbReference>
<dbReference type="InterPro" id="IPR002937">
    <property type="entry name" value="Amino_oxidase"/>
</dbReference>
<comment type="function">
    <text evidence="11">Involved in coproporphyrin-dependent heme b biosynthesis. Catalyzes the oxidation of coproporphyrinogen III to coproporphyrin III.</text>
</comment>
<evidence type="ECO:0000256" key="10">
    <source>
        <dbReference type="ARBA" id="ARBA00023133"/>
    </source>
</evidence>
<keyword evidence="10 11" id="KW-0350">Heme biosynthesis</keyword>
<dbReference type="InterPro" id="IPR036188">
    <property type="entry name" value="FAD/NAD-bd_sf"/>
</dbReference>
<evidence type="ECO:0000256" key="2">
    <source>
        <dbReference type="ARBA" id="ARBA00001974"/>
    </source>
</evidence>
<proteinExistence type="inferred from homology"/>
<dbReference type="Gene3D" id="3.50.50.60">
    <property type="entry name" value="FAD/NAD(P)-binding domain"/>
    <property type="match status" value="1"/>
</dbReference>
<dbReference type="GO" id="GO:0005737">
    <property type="term" value="C:cytoplasm"/>
    <property type="evidence" value="ECO:0007669"/>
    <property type="project" value="UniProtKB-SubCell"/>
</dbReference>
<sequence>MKRVAIIGGGLTGLSTAYYLAQAQPLWHIDLYEKEDHFGGKIQTKRVDGYVVETGPDSYLARKTELTELIQELGLGHTIVSNATGQAYIYDRDRMYPIPGGSIVGIPTEFVPFAISPLISWRGKVRAGMDIFKAPYPVAGDISIGHFFQYHLGQEMVDKLIEPLLSGIYGGDIYSLSLDATFPNFHQLEKKYGNMIKGMLALKRRQSEVSVSDKKHGTKGMFRQVTGGLISIIDALIHKMPKNVTLHQSQEIISIERTTQNTYHMVVRTYNSTVTNTEDNQLTMNVSDAKADIMDKNIEVDSLIITTPPQAYKHWFNDDRAFDELSSMAQSSCAIAVMAFNANDFNIPLDGTGFVITRKTKTPLTACTYITKKWPQTAPDDKVVLRVFLGKPGDATVQNLSKHELGQLALTEIRRIMGFTAEPLWIEVMQLIDSMPQYVVGHRELVHRIQTHVDRTYPDLYLIGTPFDGIGMPDGVKQARELVDKISTSL</sequence>
<comment type="similarity">
    <text evidence="4 11">Belongs to the protoporphyrinogen/coproporphyrinogen oxidase family. Coproporphyrinogen III oxidase subfamily.</text>
</comment>
<evidence type="ECO:0000259" key="12">
    <source>
        <dbReference type="Pfam" id="PF01593"/>
    </source>
</evidence>
<dbReference type="Pfam" id="PF01593">
    <property type="entry name" value="Amino_oxidase"/>
    <property type="match status" value="1"/>
</dbReference>
<evidence type="ECO:0000256" key="8">
    <source>
        <dbReference type="ARBA" id="ARBA00022827"/>
    </source>
</evidence>